<protein>
    <submittedName>
        <fullName evidence="3">DsbA family protein</fullName>
    </submittedName>
</protein>
<feature type="domain" description="Thioredoxin-like fold" evidence="2">
    <location>
        <begin position="31"/>
        <end position="193"/>
    </location>
</feature>
<keyword evidence="4" id="KW-1185">Reference proteome</keyword>
<accession>A0ABY6GM93</accession>
<dbReference type="Gene3D" id="3.40.30.10">
    <property type="entry name" value="Glutaredoxin"/>
    <property type="match status" value="1"/>
</dbReference>
<reference evidence="3" key="1">
    <citation type="submission" date="2022-10" db="EMBL/GenBank/DDBJ databases">
        <title>Candidatus Kirkpatrella diaphorinas gen. nov., sp. nov., an uncultured endosymbiont identified in a population of Diaphorina citri from Hawaii.</title>
        <authorList>
            <person name="Henry E.M."/>
            <person name="Carlson C.R."/>
            <person name="Kuo Y.-W."/>
        </authorList>
    </citation>
    <scope>NUCLEOTIDE SEQUENCE</scope>
    <source>
        <strain evidence="3">CADCRV1</strain>
    </source>
</reference>
<dbReference type="InterPro" id="IPR012336">
    <property type="entry name" value="Thioredoxin-like_fold"/>
</dbReference>
<proteinExistence type="predicted"/>
<gene>
    <name evidence="3" type="ORF">N5W20_04090</name>
</gene>
<feature type="signal peptide" evidence="1">
    <location>
        <begin position="1"/>
        <end position="23"/>
    </location>
</feature>
<dbReference type="RefSeq" id="WP_319807640.1">
    <property type="nucleotide sequence ID" value="NZ_CP107052.1"/>
</dbReference>
<sequence>MKLTRRFLLAAAPTTFFLPKAFAAGGMLAPRLMGNPDAKVKVHEWFSLTCYHCARFQKETFPRVKAELIDTGRIAYYFHEFPLDQVALLGSMLALSLPNDRYIPFCEALLSSLDRWAFARDVDPVQQLRQMAALAGISGTEFDRINADNKLRQMIVDTQDRDQKRYHIEGTPYFRFNTIEYKAELRSYDDFLKEVKKAEA</sequence>
<name>A0ABY6GM93_9PROT</name>
<dbReference type="EMBL" id="CP107052">
    <property type="protein sequence ID" value="UYH52045.1"/>
    <property type="molecule type" value="Genomic_DNA"/>
</dbReference>
<dbReference type="Proteomes" id="UP001163831">
    <property type="component" value="Chromosome"/>
</dbReference>
<evidence type="ECO:0000256" key="1">
    <source>
        <dbReference type="SAM" id="SignalP"/>
    </source>
</evidence>
<evidence type="ECO:0000313" key="3">
    <source>
        <dbReference type="EMBL" id="UYH52045.1"/>
    </source>
</evidence>
<evidence type="ECO:0000259" key="2">
    <source>
        <dbReference type="Pfam" id="PF13462"/>
    </source>
</evidence>
<evidence type="ECO:0000313" key="4">
    <source>
        <dbReference type="Proteomes" id="UP001163831"/>
    </source>
</evidence>
<dbReference type="CDD" id="cd02972">
    <property type="entry name" value="DsbA_family"/>
    <property type="match status" value="1"/>
</dbReference>
<organism evidence="3 4">
    <name type="scientific">Candidatus Kirkpatrickella diaphorinae</name>
    <dbReference type="NCBI Taxonomy" id="2984322"/>
    <lineage>
        <taxon>Bacteria</taxon>
        <taxon>Pseudomonadati</taxon>
        <taxon>Pseudomonadota</taxon>
        <taxon>Alphaproteobacteria</taxon>
        <taxon>Acetobacterales</taxon>
        <taxon>Acetobacteraceae</taxon>
        <taxon>Candidatus Kirkpatrickella</taxon>
    </lineage>
</organism>
<feature type="chain" id="PRO_5045936560" evidence="1">
    <location>
        <begin position="24"/>
        <end position="200"/>
    </location>
</feature>
<dbReference type="Pfam" id="PF13462">
    <property type="entry name" value="Thioredoxin_4"/>
    <property type="match status" value="1"/>
</dbReference>
<dbReference type="InterPro" id="IPR036249">
    <property type="entry name" value="Thioredoxin-like_sf"/>
</dbReference>
<dbReference type="SUPFAM" id="SSF52833">
    <property type="entry name" value="Thioredoxin-like"/>
    <property type="match status" value="1"/>
</dbReference>
<keyword evidence="1" id="KW-0732">Signal</keyword>